<keyword evidence="1" id="KW-0175">Coiled coil</keyword>
<feature type="coiled-coil region" evidence="1">
    <location>
        <begin position="168"/>
        <end position="221"/>
    </location>
</feature>
<keyword evidence="6" id="KW-1185">Reference proteome</keyword>
<dbReference type="Pfam" id="PF25876">
    <property type="entry name" value="HH_MFP_RND"/>
    <property type="match status" value="1"/>
</dbReference>
<dbReference type="OrthoDB" id="9811754at2"/>
<evidence type="ECO:0000256" key="1">
    <source>
        <dbReference type="SAM" id="Coils"/>
    </source>
</evidence>
<feature type="domain" description="Multidrug resistance protein MdtA-like barrel-sandwich hybrid" evidence="4">
    <location>
        <begin position="61"/>
        <end position="241"/>
    </location>
</feature>
<keyword evidence="2" id="KW-1133">Transmembrane helix</keyword>
<protein>
    <submittedName>
        <fullName evidence="5">Multidrug resistance efflux pump</fullName>
    </submittedName>
</protein>
<dbReference type="PANTHER" id="PTHR30386:SF18">
    <property type="entry name" value="INNER MEMBRANE PROTEIN YIAV-RELATED"/>
    <property type="match status" value="1"/>
</dbReference>
<organism evidence="5 6">
    <name type="scientific">Shimia haliotis</name>
    <dbReference type="NCBI Taxonomy" id="1280847"/>
    <lineage>
        <taxon>Bacteria</taxon>
        <taxon>Pseudomonadati</taxon>
        <taxon>Pseudomonadota</taxon>
        <taxon>Alphaproteobacteria</taxon>
        <taxon>Rhodobacterales</taxon>
        <taxon>Roseobacteraceae</taxon>
    </lineage>
</organism>
<dbReference type="Gene3D" id="1.10.287.470">
    <property type="entry name" value="Helix hairpin bin"/>
    <property type="match status" value="2"/>
</dbReference>
<dbReference type="Gene3D" id="2.40.50.100">
    <property type="match status" value="1"/>
</dbReference>
<keyword evidence="2" id="KW-0812">Transmembrane</keyword>
<evidence type="ECO:0000259" key="4">
    <source>
        <dbReference type="Pfam" id="PF25917"/>
    </source>
</evidence>
<keyword evidence="2" id="KW-0472">Membrane</keyword>
<dbReference type="SUPFAM" id="SSF111369">
    <property type="entry name" value="HlyD-like secretion proteins"/>
    <property type="match status" value="2"/>
</dbReference>
<dbReference type="InterPro" id="IPR058624">
    <property type="entry name" value="MdtA-like_HH"/>
</dbReference>
<dbReference type="STRING" id="1280847.SAMN04488036_10158"/>
<sequence>MIVFLTLIYVAALFVLIKLKVLPNSKGTWLSTIVWVVVLFIFLFIPMQWGAPSGPVSIKTRVVQIVPNVNGQVTKVHAEANVPLKQGDLLFEIDAEPFEIAVELAEASKARVEAQAKQDIDNLKATTAQLAQAQAKQVLAQSRFEDDAKLVDSGTVSESRLELRQADLDAANGAVAAARAAVSKAEIELGAVTNDGRIAKVAEAEAKLAQAEWNLEQTKIYAPSEGYVTNLALAAGQRVTSLPFAPAMAFVDTGEKVFLAQIHQIYKRYVEPGQTVEIAMKTAPGQLFTGTVEQMLPVSSQGQAVGSGNLAPTQNIVAEPFLVRIKLDDPTLMDKMAPGSAGVVAIYTDRVGATHVIRKVMIRMTSIMNYLRIGL</sequence>
<evidence type="ECO:0000259" key="3">
    <source>
        <dbReference type="Pfam" id="PF25876"/>
    </source>
</evidence>
<dbReference type="Pfam" id="PF25917">
    <property type="entry name" value="BSH_RND"/>
    <property type="match status" value="1"/>
</dbReference>
<dbReference type="RefSeq" id="WP_093318839.1">
    <property type="nucleotide sequence ID" value="NZ_FOSZ01000001.1"/>
</dbReference>
<evidence type="ECO:0000256" key="2">
    <source>
        <dbReference type="SAM" id="Phobius"/>
    </source>
</evidence>
<dbReference type="InterPro" id="IPR050739">
    <property type="entry name" value="MFP"/>
</dbReference>
<evidence type="ECO:0000313" key="5">
    <source>
        <dbReference type="EMBL" id="SFK49178.1"/>
    </source>
</evidence>
<feature type="domain" description="Multidrug resistance protein MdtA-like alpha-helical hairpin" evidence="3">
    <location>
        <begin position="123"/>
        <end position="189"/>
    </location>
</feature>
<accession>A0A1I3ZYM6</accession>
<evidence type="ECO:0000313" key="6">
    <source>
        <dbReference type="Proteomes" id="UP000198851"/>
    </source>
</evidence>
<dbReference type="AlphaFoldDB" id="A0A1I3ZYM6"/>
<dbReference type="Gene3D" id="2.40.30.170">
    <property type="match status" value="1"/>
</dbReference>
<gene>
    <name evidence="5" type="ORF">SAMN04488036_10158</name>
</gene>
<feature type="transmembrane region" description="Helical" evidence="2">
    <location>
        <begin position="29"/>
        <end position="51"/>
    </location>
</feature>
<dbReference type="Proteomes" id="UP000198851">
    <property type="component" value="Unassembled WGS sequence"/>
</dbReference>
<reference evidence="6" key="1">
    <citation type="submission" date="2016-10" db="EMBL/GenBank/DDBJ databases">
        <authorList>
            <person name="Varghese N."/>
            <person name="Submissions S."/>
        </authorList>
    </citation>
    <scope>NUCLEOTIDE SEQUENCE [LARGE SCALE GENOMIC DNA]</scope>
    <source>
        <strain evidence="6">DSM 28453</strain>
    </source>
</reference>
<dbReference type="EMBL" id="FOSZ01000001">
    <property type="protein sequence ID" value="SFK49178.1"/>
    <property type="molecule type" value="Genomic_DNA"/>
</dbReference>
<proteinExistence type="predicted"/>
<name>A0A1I3ZYM6_9RHOB</name>
<dbReference type="PANTHER" id="PTHR30386">
    <property type="entry name" value="MEMBRANE FUSION SUBUNIT OF EMRAB-TOLC MULTIDRUG EFFLUX PUMP"/>
    <property type="match status" value="1"/>
</dbReference>
<dbReference type="InterPro" id="IPR058625">
    <property type="entry name" value="MdtA-like_BSH"/>
</dbReference>